<proteinExistence type="inferred from homology"/>
<feature type="transmembrane region" description="Helical" evidence="9">
    <location>
        <begin position="382"/>
        <end position="401"/>
    </location>
</feature>
<keyword evidence="3" id="KW-0813">Transport</keyword>
<evidence type="ECO:0000256" key="6">
    <source>
        <dbReference type="ARBA" id="ARBA00022989"/>
    </source>
</evidence>
<evidence type="ECO:0000256" key="5">
    <source>
        <dbReference type="ARBA" id="ARBA00022970"/>
    </source>
</evidence>
<dbReference type="PANTHER" id="PTHR22950:SF458">
    <property type="entry name" value="SODIUM-COUPLED NEUTRAL AMINO ACID TRANSPORTER 11-RELATED"/>
    <property type="match status" value="1"/>
</dbReference>
<evidence type="ECO:0000313" key="11">
    <source>
        <dbReference type="EMBL" id="EGV63475.1"/>
    </source>
</evidence>
<feature type="transmembrane region" description="Helical" evidence="9">
    <location>
        <begin position="32"/>
        <end position="51"/>
    </location>
</feature>
<keyword evidence="12" id="KW-1185">Reference proteome</keyword>
<keyword evidence="7 9" id="KW-0472">Membrane</keyword>
<evidence type="ECO:0000256" key="9">
    <source>
        <dbReference type="SAM" id="Phobius"/>
    </source>
</evidence>
<evidence type="ECO:0000313" key="12">
    <source>
        <dbReference type="Proteomes" id="UP000000707"/>
    </source>
</evidence>
<evidence type="ECO:0000259" key="10">
    <source>
        <dbReference type="Pfam" id="PF01490"/>
    </source>
</evidence>
<feature type="transmembrane region" description="Helical" evidence="9">
    <location>
        <begin position="180"/>
        <end position="201"/>
    </location>
</feature>
<feature type="transmembrane region" description="Helical" evidence="9">
    <location>
        <begin position="146"/>
        <end position="168"/>
    </location>
</feature>
<name>G3B6I3_CANTC</name>
<evidence type="ECO:0000256" key="4">
    <source>
        <dbReference type="ARBA" id="ARBA00022692"/>
    </source>
</evidence>
<dbReference type="InterPro" id="IPR013057">
    <property type="entry name" value="AA_transpt_TM"/>
</dbReference>
<feature type="transmembrane region" description="Helical" evidence="9">
    <location>
        <begin position="297"/>
        <end position="320"/>
    </location>
</feature>
<dbReference type="Proteomes" id="UP000000707">
    <property type="component" value="Unassembled WGS sequence"/>
</dbReference>
<comment type="subcellular location">
    <subcellularLocation>
        <location evidence="1">Membrane</location>
        <topology evidence="1">Multi-pass membrane protein</topology>
    </subcellularLocation>
</comment>
<dbReference type="OrthoDB" id="28208at2759"/>
<comment type="similarity">
    <text evidence="2">Belongs to the amino acid/polyamine transporter 2 family.</text>
</comment>
<dbReference type="GO" id="GO:0016020">
    <property type="term" value="C:membrane"/>
    <property type="evidence" value="ECO:0007669"/>
    <property type="project" value="UniProtKB-SubCell"/>
</dbReference>
<dbReference type="EMBL" id="GL996524">
    <property type="protein sequence ID" value="EGV63475.1"/>
    <property type="molecule type" value="Genomic_DNA"/>
</dbReference>
<gene>
    <name evidence="11" type="ORF">CANTEDRAFT_98572</name>
</gene>
<sequence>MPDPQETRKYTSIPQKPPIVDDEKGKSDMKMAFMNMANSILGAGIIGQPFAFKNTGLVGGIIVLILLTFLIDWTLRLIVKNATMARTQSYQDFAAHCYGKFGRILLLFSVGSFAYGGCMAFCVIIGDTIPHVLKAFIPASITESSAAGWLFHRNVIITIFTTCISYPLSLNRDISKLARASGFALFGMLIIVVLVAVRGPFADKSLRQPLSTAEWTVNYNIFQGISVISFALVCHHNTTFIYNSLKTKVKQRFDMLTHVVCIISMICCLLMAVNGLVNFGGKTKGNILNNFKSNDNWINVARFCFGLNMLTTFPLEIFVVRDVMRDIVYFSLHSNGDESGSSHFELSSKQHFFITTFLVFTSMSVALFTCNLGIILELIGATSASLMAYIIPPMCYLKLSWEQIDYKSLNNTEKRQFHLSKTLPSVACTIFGLLVMVISSFMSIRTSLKSSGESDHCVSD</sequence>
<dbReference type="STRING" id="590646.G3B6I3"/>
<evidence type="ECO:0000256" key="2">
    <source>
        <dbReference type="ARBA" id="ARBA00008066"/>
    </source>
</evidence>
<dbReference type="GO" id="GO:0015179">
    <property type="term" value="F:L-amino acid transmembrane transporter activity"/>
    <property type="evidence" value="ECO:0007669"/>
    <property type="project" value="TreeGrafter"/>
</dbReference>
<dbReference type="Pfam" id="PF01490">
    <property type="entry name" value="Aa_trans"/>
    <property type="match status" value="1"/>
</dbReference>
<dbReference type="HOGENOM" id="CLU_009020_4_1_1"/>
<evidence type="ECO:0000256" key="7">
    <source>
        <dbReference type="ARBA" id="ARBA00023136"/>
    </source>
</evidence>
<dbReference type="GO" id="GO:0005783">
    <property type="term" value="C:endoplasmic reticulum"/>
    <property type="evidence" value="ECO:0007669"/>
    <property type="project" value="TreeGrafter"/>
</dbReference>
<keyword evidence="5" id="KW-0029">Amino-acid transport</keyword>
<evidence type="ECO:0000256" key="3">
    <source>
        <dbReference type="ARBA" id="ARBA00022448"/>
    </source>
</evidence>
<feature type="transmembrane region" description="Helical" evidence="9">
    <location>
        <begin position="255"/>
        <end position="277"/>
    </location>
</feature>
<accession>G3B6I3</accession>
<dbReference type="eggNOG" id="KOG1305">
    <property type="taxonomic scope" value="Eukaryota"/>
</dbReference>
<feature type="transmembrane region" description="Helical" evidence="9">
    <location>
        <begin position="57"/>
        <end position="79"/>
    </location>
</feature>
<feature type="region of interest" description="Disordered" evidence="8">
    <location>
        <begin position="1"/>
        <end position="22"/>
    </location>
</feature>
<keyword evidence="4 9" id="KW-0812">Transmembrane</keyword>
<protein>
    <recommendedName>
        <fullName evidence="10">Amino acid transporter transmembrane domain-containing protein</fullName>
    </recommendedName>
</protein>
<evidence type="ECO:0000256" key="8">
    <source>
        <dbReference type="SAM" id="MobiDB-lite"/>
    </source>
</evidence>
<dbReference type="PANTHER" id="PTHR22950">
    <property type="entry name" value="AMINO ACID TRANSPORTER"/>
    <property type="match status" value="1"/>
</dbReference>
<feature type="domain" description="Amino acid transporter transmembrane" evidence="10">
    <location>
        <begin position="26"/>
        <end position="444"/>
    </location>
</feature>
<keyword evidence="6 9" id="KW-1133">Transmembrane helix</keyword>
<feature type="transmembrane region" description="Helical" evidence="9">
    <location>
        <begin position="104"/>
        <end position="126"/>
    </location>
</feature>
<feature type="transmembrane region" description="Helical" evidence="9">
    <location>
        <begin position="352"/>
        <end position="376"/>
    </location>
</feature>
<dbReference type="AlphaFoldDB" id="G3B6I3"/>
<feature type="transmembrane region" description="Helical" evidence="9">
    <location>
        <begin position="221"/>
        <end position="243"/>
    </location>
</feature>
<feature type="transmembrane region" description="Helical" evidence="9">
    <location>
        <begin position="422"/>
        <end position="444"/>
    </location>
</feature>
<reference evidence="11 12" key="1">
    <citation type="journal article" date="2011" name="Proc. Natl. Acad. Sci. U.S.A.">
        <title>Comparative genomics of xylose-fermenting fungi for enhanced biofuel production.</title>
        <authorList>
            <person name="Wohlbach D.J."/>
            <person name="Kuo A."/>
            <person name="Sato T.K."/>
            <person name="Potts K.M."/>
            <person name="Salamov A.A."/>
            <person name="LaButti K.M."/>
            <person name="Sun H."/>
            <person name="Clum A."/>
            <person name="Pangilinan J.L."/>
            <person name="Lindquist E.A."/>
            <person name="Lucas S."/>
            <person name="Lapidus A."/>
            <person name="Jin M."/>
            <person name="Gunawan C."/>
            <person name="Balan V."/>
            <person name="Dale B.E."/>
            <person name="Jeffries T.W."/>
            <person name="Zinkel R."/>
            <person name="Barry K.W."/>
            <person name="Grigoriev I.V."/>
            <person name="Gasch A.P."/>
        </authorList>
    </citation>
    <scope>NUCLEOTIDE SEQUENCE [LARGE SCALE GENOMIC DNA]</scope>
    <source>
        <strain evidence="12">ATCC 10573 / BCRC 21748 / CBS 615 / JCM 9827 / NBRC 10315 / NRRL Y-1498 / VKM Y-70</strain>
    </source>
</reference>
<organism evidence="12">
    <name type="scientific">Candida tenuis (strain ATCC 10573 / BCRC 21748 / CBS 615 / JCM 9827 / NBRC 10315 / NRRL Y-1498 / VKM Y-70)</name>
    <name type="common">Yeast</name>
    <name type="synonym">Yamadazyma tenuis</name>
    <dbReference type="NCBI Taxonomy" id="590646"/>
    <lineage>
        <taxon>Eukaryota</taxon>
        <taxon>Fungi</taxon>
        <taxon>Dikarya</taxon>
        <taxon>Ascomycota</taxon>
        <taxon>Saccharomycotina</taxon>
        <taxon>Pichiomycetes</taxon>
        <taxon>Debaryomycetaceae</taxon>
        <taxon>Yamadazyma</taxon>
    </lineage>
</organism>
<evidence type="ECO:0000256" key="1">
    <source>
        <dbReference type="ARBA" id="ARBA00004141"/>
    </source>
</evidence>